<evidence type="ECO:0000256" key="2">
    <source>
        <dbReference type="ARBA" id="ARBA00029447"/>
    </source>
</evidence>
<dbReference type="SMART" id="SM00283">
    <property type="entry name" value="MA"/>
    <property type="match status" value="1"/>
</dbReference>
<evidence type="ECO:0000256" key="4">
    <source>
        <dbReference type="SAM" id="MobiDB-lite"/>
    </source>
</evidence>
<sequence>MSISKTFMAVCGCLCLVVMAALVVIIGRDMRSEIEIQYRQKADMLLWSMKAVRSHVGGVMRPEATKLVEKGDFVTELQSTSFAANGVFSRIPEDKRYDIVFRTVSTKPLNHNNRASQVEAELIRLLDDMHRAKEKELVWQGVKTIDGVDNYIIAIGEPNKASCLPCHSRPEDAPVSLRGKYAFDSPPRLDNRVETMEIVYIPIAKVQETVAGSSRLVAFIGLAGLAGILAVLYLTFSRLVGRPLARIEKFAAEVEKGNLDARAEGVFRSDLGRLKGAIEGMVARLKSMIAQSAQKEDEANRCARQAEESLRSASEAREEANRARQEALRAAAEELLAVVEGIHDKASLLRKQVGEAERGAQEQRDRLDAAVNTVEEISASVVVVSTRADEASERAQATREKAAEGSTIAGKAVDSVNTVNEMATTLKDNMGTLGDKAKAIGQVIGVINDIADQTNLLALNAAIEAARAGDAGRGFAVVADEVRKLAEKTVLATKEVTEHIKGIQDAASLNIEGVDKAKEAVDEATRHGNASGRSLEDILRLAETSAEGVRQIAEDARSQARATDEVRGTLERISHLAAEYSRGMSASADAAAALDTMAEDLRRLIRDLDKK</sequence>
<dbReference type="Pfam" id="PF00672">
    <property type="entry name" value="HAMP"/>
    <property type="match status" value="1"/>
</dbReference>
<name>S7UPQ6_9BACT</name>
<dbReference type="OrthoDB" id="9816383at2"/>
<dbReference type="CDD" id="cd11386">
    <property type="entry name" value="MCP_signal"/>
    <property type="match status" value="1"/>
</dbReference>
<evidence type="ECO:0000256" key="5">
    <source>
        <dbReference type="SAM" id="Phobius"/>
    </source>
</evidence>
<evidence type="ECO:0000256" key="3">
    <source>
        <dbReference type="PROSITE-ProRule" id="PRU00284"/>
    </source>
</evidence>
<dbReference type="GO" id="GO:0007165">
    <property type="term" value="P:signal transduction"/>
    <property type="evidence" value="ECO:0007669"/>
    <property type="project" value="UniProtKB-KW"/>
</dbReference>
<dbReference type="PROSITE" id="PS50111">
    <property type="entry name" value="CHEMOTAXIS_TRANSDUC_2"/>
    <property type="match status" value="1"/>
</dbReference>
<dbReference type="PANTHER" id="PTHR32089">
    <property type="entry name" value="METHYL-ACCEPTING CHEMOTAXIS PROTEIN MCPB"/>
    <property type="match status" value="1"/>
</dbReference>
<dbReference type="SMART" id="SM00304">
    <property type="entry name" value="HAMP"/>
    <property type="match status" value="1"/>
</dbReference>
<evidence type="ECO:0000259" key="6">
    <source>
        <dbReference type="PROSITE" id="PS50111"/>
    </source>
</evidence>
<keyword evidence="9" id="KW-1185">Reference proteome</keyword>
<dbReference type="eggNOG" id="COG0840">
    <property type="taxonomic scope" value="Bacteria"/>
</dbReference>
<reference evidence="8 9" key="1">
    <citation type="journal article" date="2013" name="Genome Announc.">
        <title>Draft genome sequences for three mercury-methylating, sulfate-reducing bacteria.</title>
        <authorList>
            <person name="Brown S.D."/>
            <person name="Hurt R.A.Jr."/>
            <person name="Gilmour C.C."/>
            <person name="Elias D.A."/>
        </authorList>
    </citation>
    <scope>NUCLEOTIDE SEQUENCE [LARGE SCALE GENOMIC DNA]</scope>
    <source>
        <strain evidence="8 9">DSM 16529</strain>
    </source>
</reference>
<feature type="domain" description="Methyl-accepting transducer" evidence="6">
    <location>
        <begin position="338"/>
        <end position="574"/>
    </location>
</feature>
<keyword evidence="5" id="KW-1133">Transmembrane helix</keyword>
<dbReference type="STRING" id="1121439.dsat_2831"/>
<keyword evidence="1 3" id="KW-0807">Transducer</keyword>
<keyword evidence="5" id="KW-0812">Transmembrane</keyword>
<feature type="region of interest" description="Disordered" evidence="4">
    <location>
        <begin position="296"/>
        <end position="318"/>
    </location>
</feature>
<feature type="transmembrane region" description="Helical" evidence="5">
    <location>
        <begin position="6"/>
        <end position="27"/>
    </location>
</feature>
<dbReference type="PANTHER" id="PTHR32089:SF112">
    <property type="entry name" value="LYSOZYME-LIKE PROTEIN-RELATED"/>
    <property type="match status" value="1"/>
</dbReference>
<dbReference type="Gene3D" id="1.10.287.950">
    <property type="entry name" value="Methyl-accepting chemotaxis protein"/>
    <property type="match status" value="1"/>
</dbReference>
<proteinExistence type="inferred from homology"/>
<feature type="transmembrane region" description="Helical" evidence="5">
    <location>
        <begin position="216"/>
        <end position="236"/>
    </location>
</feature>
<accession>S7UPQ6</accession>
<dbReference type="InterPro" id="IPR004089">
    <property type="entry name" value="MCPsignal_dom"/>
</dbReference>
<organism evidence="8 9">
    <name type="scientific">Alkalidesulfovibrio alkalitolerans DSM 16529</name>
    <dbReference type="NCBI Taxonomy" id="1121439"/>
    <lineage>
        <taxon>Bacteria</taxon>
        <taxon>Pseudomonadati</taxon>
        <taxon>Thermodesulfobacteriota</taxon>
        <taxon>Desulfovibrionia</taxon>
        <taxon>Desulfovibrionales</taxon>
        <taxon>Desulfovibrionaceae</taxon>
        <taxon>Alkalidesulfovibrio</taxon>
    </lineage>
</organism>
<dbReference type="PATRIC" id="fig|1121439.3.peg.1346"/>
<evidence type="ECO:0000256" key="1">
    <source>
        <dbReference type="ARBA" id="ARBA00023224"/>
    </source>
</evidence>
<dbReference type="RefSeq" id="WP_020886796.1">
    <property type="nucleotide sequence ID" value="NZ_ATHI01000013.1"/>
</dbReference>
<keyword evidence="5" id="KW-0472">Membrane</keyword>
<dbReference type="Pfam" id="PF11845">
    <property type="entry name" value="Tll0287-like"/>
    <property type="match status" value="1"/>
</dbReference>
<comment type="caution">
    <text evidence="8">The sequence shown here is derived from an EMBL/GenBank/DDBJ whole genome shotgun (WGS) entry which is preliminary data.</text>
</comment>
<dbReference type="InterPro" id="IPR021796">
    <property type="entry name" value="Tll0287-like_dom"/>
</dbReference>
<dbReference type="PROSITE" id="PS50885">
    <property type="entry name" value="HAMP"/>
    <property type="match status" value="1"/>
</dbReference>
<gene>
    <name evidence="8" type="ORF">dsat_2831</name>
</gene>
<comment type="similarity">
    <text evidence="2">Belongs to the methyl-accepting chemotaxis (MCP) protein family.</text>
</comment>
<dbReference type="Gene3D" id="6.10.340.10">
    <property type="match status" value="1"/>
</dbReference>
<dbReference type="GO" id="GO:0016020">
    <property type="term" value="C:membrane"/>
    <property type="evidence" value="ECO:0007669"/>
    <property type="project" value="InterPro"/>
</dbReference>
<evidence type="ECO:0000313" key="8">
    <source>
        <dbReference type="EMBL" id="EPR34273.1"/>
    </source>
</evidence>
<evidence type="ECO:0000259" key="7">
    <source>
        <dbReference type="PROSITE" id="PS50885"/>
    </source>
</evidence>
<evidence type="ECO:0000313" key="9">
    <source>
        <dbReference type="Proteomes" id="UP000014975"/>
    </source>
</evidence>
<dbReference type="InterPro" id="IPR003660">
    <property type="entry name" value="HAMP_dom"/>
</dbReference>
<dbReference type="CDD" id="cd06225">
    <property type="entry name" value="HAMP"/>
    <property type="match status" value="1"/>
</dbReference>
<dbReference type="Pfam" id="PF00015">
    <property type="entry name" value="MCPsignal"/>
    <property type="match status" value="1"/>
</dbReference>
<dbReference type="EMBL" id="ATHI01000013">
    <property type="protein sequence ID" value="EPR34273.1"/>
    <property type="molecule type" value="Genomic_DNA"/>
</dbReference>
<feature type="domain" description="HAMP" evidence="7">
    <location>
        <begin position="238"/>
        <end position="290"/>
    </location>
</feature>
<dbReference type="Proteomes" id="UP000014975">
    <property type="component" value="Unassembled WGS sequence"/>
</dbReference>
<dbReference type="SUPFAM" id="SSF58104">
    <property type="entry name" value="Methyl-accepting chemotaxis protein (MCP) signaling domain"/>
    <property type="match status" value="1"/>
</dbReference>
<protein>
    <submittedName>
        <fullName evidence="8">Methyl-accepting chemotaxis sensory transducer</fullName>
    </submittedName>
</protein>
<dbReference type="AlphaFoldDB" id="S7UPQ6"/>